<dbReference type="CDD" id="cd00446">
    <property type="entry name" value="GrpE"/>
    <property type="match status" value="1"/>
</dbReference>
<dbReference type="HAMAP" id="MF_01151">
    <property type="entry name" value="GrpE"/>
    <property type="match status" value="1"/>
</dbReference>
<comment type="caution">
    <text evidence="8">The sequence shown here is derived from an EMBL/GenBank/DDBJ whole genome shotgun (WGS) entry which is preliminary data.</text>
</comment>
<dbReference type="PROSITE" id="PS01071">
    <property type="entry name" value="GRPE"/>
    <property type="match status" value="1"/>
</dbReference>
<dbReference type="SUPFAM" id="SSF51064">
    <property type="entry name" value="Head domain of nucleotide exchange factor GrpE"/>
    <property type="match status" value="1"/>
</dbReference>
<feature type="region of interest" description="Disordered" evidence="7">
    <location>
        <begin position="1"/>
        <end position="89"/>
    </location>
</feature>
<comment type="function">
    <text evidence="3 4">Participates actively in the response to hyperosmotic and heat shock by preventing the aggregation of stress-denatured proteins, in association with DnaK and GrpE. It is the nucleotide exchange factor for DnaK and may function as a thermosensor. Unfolded proteins bind initially to DnaJ; upon interaction with the DnaJ-bound protein, DnaK hydrolyzes its bound ATP, resulting in the formation of a stable complex. GrpE releases ADP from DnaK; ATP binding to DnaK triggers the release of the substrate protein, thus completing the reaction cycle. Several rounds of ATP-dependent interactions between DnaJ, DnaK and GrpE are required for fully efficient folding.</text>
</comment>
<evidence type="ECO:0000256" key="4">
    <source>
        <dbReference type="RuleBase" id="RU000639"/>
    </source>
</evidence>
<evidence type="ECO:0000256" key="3">
    <source>
        <dbReference type="HAMAP-Rule" id="MF_01151"/>
    </source>
</evidence>
<organism evidence="8 9">
    <name type="scientific">Streptomyces gossypii</name>
    <dbReference type="NCBI Taxonomy" id="2883101"/>
    <lineage>
        <taxon>Bacteria</taxon>
        <taxon>Bacillati</taxon>
        <taxon>Actinomycetota</taxon>
        <taxon>Actinomycetes</taxon>
        <taxon>Kitasatosporales</taxon>
        <taxon>Streptomycetaceae</taxon>
        <taxon>Streptomyces</taxon>
    </lineage>
</organism>
<dbReference type="Gene3D" id="2.30.22.10">
    <property type="entry name" value="Head domain of nucleotide exchange factor GrpE"/>
    <property type="match status" value="1"/>
</dbReference>
<dbReference type="InterPro" id="IPR009012">
    <property type="entry name" value="GrpE_head"/>
</dbReference>
<dbReference type="InterPro" id="IPR000740">
    <property type="entry name" value="GrpE"/>
</dbReference>
<dbReference type="PANTHER" id="PTHR21237">
    <property type="entry name" value="GRPE PROTEIN"/>
    <property type="match status" value="1"/>
</dbReference>
<dbReference type="NCBIfam" id="NF010760">
    <property type="entry name" value="PRK14163.1"/>
    <property type="match status" value="1"/>
</dbReference>
<evidence type="ECO:0000256" key="5">
    <source>
        <dbReference type="RuleBase" id="RU004478"/>
    </source>
</evidence>
<feature type="compositionally biased region" description="Low complexity" evidence="7">
    <location>
        <begin position="29"/>
        <end position="46"/>
    </location>
</feature>
<name>A0ABT2JP77_9ACTN</name>
<evidence type="ECO:0000256" key="6">
    <source>
        <dbReference type="SAM" id="Coils"/>
    </source>
</evidence>
<dbReference type="PRINTS" id="PR00773">
    <property type="entry name" value="GRPEPROTEIN"/>
</dbReference>
<dbReference type="Proteomes" id="UP001156389">
    <property type="component" value="Unassembled WGS sequence"/>
</dbReference>
<keyword evidence="6" id="KW-0175">Coiled coil</keyword>
<evidence type="ECO:0000256" key="2">
    <source>
        <dbReference type="ARBA" id="ARBA00023186"/>
    </source>
</evidence>
<feature type="compositionally biased region" description="Acidic residues" evidence="7">
    <location>
        <begin position="261"/>
        <end position="273"/>
    </location>
</feature>
<reference evidence="8 9" key="1">
    <citation type="submission" date="2021-10" db="EMBL/GenBank/DDBJ databases">
        <title>Streptomyces gossypii sp. nov., isolated from soil collected from cotton field.</title>
        <authorList>
            <person name="Ge X."/>
            <person name="Chen X."/>
            <person name="Liu W."/>
        </authorList>
    </citation>
    <scope>NUCLEOTIDE SEQUENCE [LARGE SCALE GENOMIC DNA]</scope>
    <source>
        <strain evidence="8 9">N2-109</strain>
    </source>
</reference>
<comment type="subcellular location">
    <subcellularLocation>
        <location evidence="3">Cytoplasm</location>
    </subcellularLocation>
</comment>
<keyword evidence="2 3" id="KW-0143">Chaperone</keyword>
<accession>A0ABT2JP77</accession>
<evidence type="ECO:0000256" key="7">
    <source>
        <dbReference type="SAM" id="MobiDB-lite"/>
    </source>
</evidence>
<comment type="subunit">
    <text evidence="3">Homodimer.</text>
</comment>
<feature type="compositionally biased region" description="Low complexity" evidence="7">
    <location>
        <begin position="68"/>
        <end position="86"/>
    </location>
</feature>
<comment type="similarity">
    <text evidence="1 3 5">Belongs to the GrpE family.</text>
</comment>
<sequence length="273" mass="28987">MTEETPGFPQEPDVPADAAQDSQPEDAAEAAGSAPSGEAGPAGRAGDTQDNQKAQSAGEAEQQKRAGKPGQPGQPDQPGQKPSGQGAEAGTLGQEAALTAQLDQVRTALQERTQDLQRLQAEFQNYRRRVERDRVSVKEIAVANLLTELLPVLDDIGRARDHGELQGGFKSVAESLEMVAAKMGLMQFGKEGEPFDPMVHEALMHSYSPDVTETTCVQILQPGYRIGERTIRPARVGVAEPQPGAQPAQAGQSPDSRAEEPAEDEDTNGTDDG</sequence>
<protein>
    <recommendedName>
        <fullName evidence="3 4">Protein GrpE</fullName>
    </recommendedName>
    <alternativeName>
        <fullName evidence="3">HSP-70 cofactor</fullName>
    </alternativeName>
</protein>
<dbReference type="InterPro" id="IPR013805">
    <property type="entry name" value="GrpE_CC"/>
</dbReference>
<evidence type="ECO:0000313" key="9">
    <source>
        <dbReference type="Proteomes" id="UP001156389"/>
    </source>
</evidence>
<evidence type="ECO:0000256" key="1">
    <source>
        <dbReference type="ARBA" id="ARBA00009054"/>
    </source>
</evidence>
<keyword evidence="3 4" id="KW-0346">Stress response</keyword>
<feature type="coiled-coil region" evidence="6">
    <location>
        <begin position="102"/>
        <end position="136"/>
    </location>
</feature>
<proteinExistence type="inferred from homology"/>
<gene>
    <name evidence="3 8" type="primary">grpE</name>
    <name evidence="8" type="ORF">LHJ74_07005</name>
</gene>
<evidence type="ECO:0000313" key="8">
    <source>
        <dbReference type="EMBL" id="MCT2589671.1"/>
    </source>
</evidence>
<feature type="compositionally biased region" description="Low complexity" evidence="7">
    <location>
        <begin position="239"/>
        <end position="254"/>
    </location>
</feature>
<dbReference type="Pfam" id="PF01025">
    <property type="entry name" value="GrpE"/>
    <property type="match status" value="1"/>
</dbReference>
<feature type="region of interest" description="Disordered" evidence="7">
    <location>
        <begin position="233"/>
        <end position="273"/>
    </location>
</feature>
<keyword evidence="3" id="KW-0963">Cytoplasm</keyword>
<dbReference type="Gene3D" id="3.90.20.20">
    <property type="match status" value="1"/>
</dbReference>
<keyword evidence="9" id="KW-1185">Reference proteome</keyword>
<dbReference type="SUPFAM" id="SSF58014">
    <property type="entry name" value="Coiled-coil domain of nucleotide exchange factor GrpE"/>
    <property type="match status" value="1"/>
</dbReference>
<dbReference type="PANTHER" id="PTHR21237:SF23">
    <property type="entry name" value="GRPE PROTEIN HOMOLOG, MITOCHONDRIAL"/>
    <property type="match status" value="1"/>
</dbReference>
<dbReference type="EMBL" id="JAJAGO010000003">
    <property type="protein sequence ID" value="MCT2589671.1"/>
    <property type="molecule type" value="Genomic_DNA"/>
</dbReference>
<dbReference type="RefSeq" id="WP_260216677.1">
    <property type="nucleotide sequence ID" value="NZ_JAJAGO010000003.1"/>
</dbReference>